<evidence type="ECO:0000313" key="2">
    <source>
        <dbReference type="EMBL" id="OXM16237.1"/>
    </source>
</evidence>
<dbReference type="Pfam" id="PF04657">
    <property type="entry name" value="DMT_YdcZ"/>
    <property type="match status" value="1"/>
</dbReference>
<dbReference type="OrthoDB" id="9789346at2"/>
<keyword evidence="1" id="KW-1133">Transmembrane helix</keyword>
<dbReference type="GO" id="GO:0005886">
    <property type="term" value="C:plasma membrane"/>
    <property type="evidence" value="ECO:0007669"/>
    <property type="project" value="TreeGrafter"/>
</dbReference>
<dbReference type="RefSeq" id="WP_089523321.1">
    <property type="nucleotide sequence ID" value="NZ_NMUQ01000001.1"/>
</dbReference>
<keyword evidence="1" id="KW-0472">Membrane</keyword>
<organism evidence="2 3">
    <name type="scientific">Paenibacillus herberti</name>
    <dbReference type="NCBI Taxonomy" id="1619309"/>
    <lineage>
        <taxon>Bacteria</taxon>
        <taxon>Bacillati</taxon>
        <taxon>Bacillota</taxon>
        <taxon>Bacilli</taxon>
        <taxon>Bacillales</taxon>
        <taxon>Paenibacillaceae</taxon>
        <taxon>Paenibacillus</taxon>
    </lineage>
</organism>
<dbReference type="AlphaFoldDB" id="A0A229P2C9"/>
<comment type="caution">
    <text evidence="2">The sequence shown here is derived from an EMBL/GenBank/DDBJ whole genome shotgun (WGS) entry which is preliminary data.</text>
</comment>
<gene>
    <name evidence="2" type="ORF">CGZ75_05975</name>
</gene>
<name>A0A229P2C9_9BACL</name>
<accession>A0A229P2C9</accession>
<evidence type="ECO:0000313" key="3">
    <source>
        <dbReference type="Proteomes" id="UP000215145"/>
    </source>
</evidence>
<dbReference type="Proteomes" id="UP000215145">
    <property type="component" value="Unassembled WGS sequence"/>
</dbReference>
<dbReference type="EMBL" id="NMUQ01000001">
    <property type="protein sequence ID" value="OXM16237.1"/>
    <property type="molecule type" value="Genomic_DNA"/>
</dbReference>
<feature type="transmembrane region" description="Helical" evidence="1">
    <location>
        <begin position="30"/>
        <end position="52"/>
    </location>
</feature>
<keyword evidence="3" id="KW-1185">Reference proteome</keyword>
<evidence type="ECO:0000256" key="1">
    <source>
        <dbReference type="SAM" id="Phobius"/>
    </source>
</evidence>
<feature type="transmembrane region" description="Helical" evidence="1">
    <location>
        <begin position="122"/>
        <end position="140"/>
    </location>
</feature>
<feature type="transmembrane region" description="Helical" evidence="1">
    <location>
        <begin position="64"/>
        <end position="82"/>
    </location>
</feature>
<dbReference type="PANTHER" id="PTHR34821">
    <property type="entry name" value="INNER MEMBRANE PROTEIN YDCZ"/>
    <property type="match status" value="1"/>
</dbReference>
<keyword evidence="1" id="KW-0812">Transmembrane</keyword>
<reference evidence="2 3" key="1">
    <citation type="submission" date="2017-07" db="EMBL/GenBank/DDBJ databases">
        <title>Paenibacillus herberti R33 genome sequencing and assembly.</title>
        <authorList>
            <person name="Su W."/>
        </authorList>
    </citation>
    <scope>NUCLEOTIDE SEQUENCE [LARGE SCALE GENOMIC DNA]</scope>
    <source>
        <strain evidence="2 3">R33</strain>
    </source>
</reference>
<sequence length="141" mass="14789">MKGFLAALAAGFFITLQGVANTRISGELGTWQAAAMTQLTGFVGALLLALLLRSWQPSKLLEVKPIYGIGGALGAFIIFGNVTAIQQVGITLTTALVLLGQLGLTFLIEWRGWIGVPKTRMGTMQVAGIILMAGGVMLLSI</sequence>
<protein>
    <recommendedName>
        <fullName evidence="4">EamA-like transporter family protein</fullName>
    </recommendedName>
</protein>
<proteinExistence type="predicted"/>
<evidence type="ECO:0008006" key="4">
    <source>
        <dbReference type="Google" id="ProtNLM"/>
    </source>
</evidence>
<dbReference type="PANTHER" id="PTHR34821:SF2">
    <property type="entry name" value="INNER MEMBRANE PROTEIN YDCZ"/>
    <property type="match status" value="1"/>
</dbReference>
<dbReference type="InterPro" id="IPR006750">
    <property type="entry name" value="YdcZ"/>
</dbReference>
<feature type="transmembrane region" description="Helical" evidence="1">
    <location>
        <begin position="88"/>
        <end position="110"/>
    </location>
</feature>